<organism evidence="1 2">
    <name type="scientific">Paraburkholderia denitrificans</name>
    <dbReference type="NCBI Taxonomy" id="694025"/>
    <lineage>
        <taxon>Bacteria</taxon>
        <taxon>Pseudomonadati</taxon>
        <taxon>Pseudomonadota</taxon>
        <taxon>Betaproteobacteria</taxon>
        <taxon>Burkholderiales</taxon>
        <taxon>Burkholderiaceae</taxon>
        <taxon>Paraburkholderia</taxon>
    </lineage>
</organism>
<accession>A0ABW0J2W7</accession>
<reference evidence="2" key="1">
    <citation type="journal article" date="2019" name="Int. J. Syst. Evol. Microbiol.">
        <title>The Global Catalogue of Microorganisms (GCM) 10K type strain sequencing project: providing services to taxonomists for standard genome sequencing and annotation.</title>
        <authorList>
            <consortium name="The Broad Institute Genomics Platform"/>
            <consortium name="The Broad Institute Genome Sequencing Center for Infectious Disease"/>
            <person name="Wu L."/>
            <person name="Ma J."/>
        </authorList>
    </citation>
    <scope>NUCLEOTIDE SEQUENCE [LARGE SCALE GENOMIC DNA]</scope>
    <source>
        <strain evidence="2">CCUG 56042</strain>
    </source>
</reference>
<comment type="caution">
    <text evidence="1">The sequence shown here is derived from an EMBL/GenBank/DDBJ whole genome shotgun (WGS) entry which is preliminary data.</text>
</comment>
<gene>
    <name evidence="1" type="ORF">ACFPTO_00895</name>
</gene>
<dbReference type="Proteomes" id="UP001596103">
    <property type="component" value="Unassembled WGS sequence"/>
</dbReference>
<evidence type="ECO:0000313" key="2">
    <source>
        <dbReference type="Proteomes" id="UP001596103"/>
    </source>
</evidence>
<sequence length="51" mass="5445">MAHSVARNAALCRAATGPSVYEADCDHFRRAVVLVCVLAAATQMIWKSGLL</sequence>
<name>A0ABW0J2W7_9BURK</name>
<keyword evidence="2" id="KW-1185">Reference proteome</keyword>
<evidence type="ECO:0000313" key="1">
    <source>
        <dbReference type="EMBL" id="MFC5427376.1"/>
    </source>
</evidence>
<dbReference type="EMBL" id="JBHSMP010000003">
    <property type="protein sequence ID" value="MFC5427376.1"/>
    <property type="molecule type" value="Genomic_DNA"/>
</dbReference>
<protein>
    <submittedName>
        <fullName evidence="1">Uncharacterized protein</fullName>
    </submittedName>
</protein>
<proteinExistence type="predicted"/>
<dbReference type="RefSeq" id="WP_377708750.1">
    <property type="nucleotide sequence ID" value="NZ_JBHSMP010000003.1"/>
</dbReference>